<dbReference type="InterPro" id="IPR010648">
    <property type="entry name" value="UPF0270"/>
</dbReference>
<proteinExistence type="inferred from homology"/>
<organism evidence="2 3">
    <name type="scientific">Cellvibrio zantedeschiae</name>
    <dbReference type="NCBI Taxonomy" id="1237077"/>
    <lineage>
        <taxon>Bacteria</taxon>
        <taxon>Pseudomonadati</taxon>
        <taxon>Pseudomonadota</taxon>
        <taxon>Gammaproteobacteria</taxon>
        <taxon>Cellvibrionales</taxon>
        <taxon>Cellvibrionaceae</taxon>
        <taxon>Cellvibrio</taxon>
    </lineage>
</organism>
<reference evidence="3" key="1">
    <citation type="journal article" date="2019" name="Int. J. Syst. Evol. Microbiol.">
        <title>The Global Catalogue of Microorganisms (GCM) 10K type strain sequencing project: providing services to taxonomists for standard genome sequencing and annotation.</title>
        <authorList>
            <consortium name="The Broad Institute Genomics Platform"/>
            <consortium name="The Broad Institute Genome Sequencing Center for Infectious Disease"/>
            <person name="Wu L."/>
            <person name="Ma J."/>
        </authorList>
    </citation>
    <scope>NUCLEOTIDE SEQUENCE [LARGE SCALE GENOMIC DNA]</scope>
    <source>
        <strain evidence="3">KCTC 32239</strain>
    </source>
</reference>
<comment type="caution">
    <text evidence="2">The sequence shown here is derived from an EMBL/GenBank/DDBJ whole genome shotgun (WGS) entry which is preliminary data.</text>
</comment>
<comment type="similarity">
    <text evidence="1">Belongs to the UPF0270 family.</text>
</comment>
<protein>
    <submittedName>
        <fullName evidence="2">UPF0270 protein YheU</fullName>
    </submittedName>
</protein>
<evidence type="ECO:0000313" key="2">
    <source>
        <dbReference type="EMBL" id="GGY67976.1"/>
    </source>
</evidence>
<dbReference type="Pfam" id="PF06794">
    <property type="entry name" value="UPF0270"/>
    <property type="match status" value="1"/>
</dbReference>
<evidence type="ECO:0000313" key="3">
    <source>
        <dbReference type="Proteomes" id="UP000619761"/>
    </source>
</evidence>
<dbReference type="EMBL" id="BMYZ01000001">
    <property type="protein sequence ID" value="GGY67976.1"/>
    <property type="molecule type" value="Genomic_DNA"/>
</dbReference>
<dbReference type="NCBIfam" id="NF003438">
    <property type="entry name" value="PRK04966.1"/>
    <property type="match status" value="1"/>
</dbReference>
<keyword evidence="3" id="KW-1185">Reference proteome</keyword>
<dbReference type="InterPro" id="IPR036685">
    <property type="entry name" value="YehU-like_sf"/>
</dbReference>
<dbReference type="RefSeq" id="WP_189416466.1">
    <property type="nucleotide sequence ID" value="NZ_BMYZ01000001.1"/>
</dbReference>
<dbReference type="Gene3D" id="1.10.10.610">
    <property type="entry name" value="YehU-like"/>
    <property type="match status" value="1"/>
</dbReference>
<dbReference type="PIRSF" id="PIRSF006169">
    <property type="entry name" value="UCP006169"/>
    <property type="match status" value="1"/>
</dbReference>
<evidence type="ECO:0000256" key="1">
    <source>
        <dbReference type="ARBA" id="ARBA00006450"/>
    </source>
</evidence>
<gene>
    <name evidence="2" type="primary">yheU</name>
    <name evidence="2" type="ORF">GCM10011613_10240</name>
</gene>
<dbReference type="Proteomes" id="UP000619761">
    <property type="component" value="Unassembled WGS sequence"/>
</dbReference>
<sequence length="78" mass="8693">MIIPHEQISADALQGLIEEFITREGTDYGEMEVSLSQKVAQVKRQLTQGEIVIVFDPATESVSILTKHDAKLMASKDY</sequence>
<dbReference type="SUPFAM" id="SSF118001">
    <property type="entry name" value="YehU-like"/>
    <property type="match status" value="1"/>
</dbReference>
<name>A0ABQ3AU61_9GAMM</name>
<accession>A0ABQ3AU61</accession>